<proteinExistence type="predicted"/>
<dbReference type="GeneID" id="80882302"/>
<dbReference type="InterPro" id="IPR003615">
    <property type="entry name" value="HNH_nuc"/>
</dbReference>
<dbReference type="Pfam" id="PF13391">
    <property type="entry name" value="HNH_2"/>
    <property type="match status" value="1"/>
</dbReference>
<sequence length="91" mass="10320">MTNGERGSDSWIDSCQNGLLMQSNIHEDFDRFCFSINPDDNYKIVSFVPDVFGPTCRAPDDDRSVRDELNGPQAAKRTETELLLRLNSLSH</sequence>
<evidence type="ECO:0000259" key="1">
    <source>
        <dbReference type="Pfam" id="PF13391"/>
    </source>
</evidence>
<feature type="domain" description="HNH nuclease" evidence="1">
    <location>
        <begin position="9"/>
        <end position="37"/>
    </location>
</feature>
<organism evidence="2 3">
    <name type="scientific">Lipomyces tetrasporus</name>
    <dbReference type="NCBI Taxonomy" id="54092"/>
    <lineage>
        <taxon>Eukaryota</taxon>
        <taxon>Fungi</taxon>
        <taxon>Dikarya</taxon>
        <taxon>Ascomycota</taxon>
        <taxon>Saccharomycotina</taxon>
        <taxon>Lipomycetes</taxon>
        <taxon>Lipomycetales</taxon>
        <taxon>Lipomycetaceae</taxon>
        <taxon>Lipomyces</taxon>
    </lineage>
</organism>
<dbReference type="EMBL" id="JARPMG010000003">
    <property type="protein sequence ID" value="KAJ8102258.1"/>
    <property type="molecule type" value="Genomic_DNA"/>
</dbReference>
<reference evidence="2" key="1">
    <citation type="submission" date="2023-03" db="EMBL/GenBank/DDBJ databases">
        <title>Near-Complete genome sequence of Lipomyces tetrasporous NRRL Y-64009, an oleaginous yeast capable of growing on lignocellulosic hydrolysates.</title>
        <authorList>
            <consortium name="Lawrence Berkeley National Laboratory"/>
            <person name="Jagtap S.S."/>
            <person name="Liu J.-J."/>
            <person name="Walukiewicz H.E."/>
            <person name="Pangilinan J."/>
            <person name="Lipzen A."/>
            <person name="Ahrendt S."/>
            <person name="Koriabine M."/>
            <person name="Cobaugh K."/>
            <person name="Salamov A."/>
            <person name="Yoshinaga Y."/>
            <person name="Ng V."/>
            <person name="Daum C."/>
            <person name="Grigoriev I.V."/>
            <person name="Slininger P.J."/>
            <person name="Dien B.S."/>
            <person name="Jin Y.-S."/>
            <person name="Rao C.V."/>
        </authorList>
    </citation>
    <scope>NUCLEOTIDE SEQUENCE</scope>
    <source>
        <strain evidence="2">NRRL Y-64009</strain>
    </source>
</reference>
<keyword evidence="3" id="KW-1185">Reference proteome</keyword>
<evidence type="ECO:0000313" key="3">
    <source>
        <dbReference type="Proteomes" id="UP001217417"/>
    </source>
</evidence>
<accession>A0AAD7QVW2</accession>
<dbReference type="AlphaFoldDB" id="A0AAD7QVW2"/>
<name>A0AAD7QVW2_9ASCO</name>
<gene>
    <name evidence="2" type="ORF">POJ06DRAFT_249214</name>
</gene>
<protein>
    <recommendedName>
        <fullName evidence="1">HNH nuclease domain-containing protein</fullName>
    </recommendedName>
</protein>
<dbReference type="Proteomes" id="UP001217417">
    <property type="component" value="Unassembled WGS sequence"/>
</dbReference>
<comment type="caution">
    <text evidence="2">The sequence shown here is derived from an EMBL/GenBank/DDBJ whole genome shotgun (WGS) entry which is preliminary data.</text>
</comment>
<evidence type="ECO:0000313" key="2">
    <source>
        <dbReference type="EMBL" id="KAJ8102258.1"/>
    </source>
</evidence>
<dbReference type="RefSeq" id="XP_056045708.1">
    <property type="nucleotide sequence ID" value="XM_056187136.1"/>
</dbReference>